<evidence type="ECO:0000256" key="9">
    <source>
        <dbReference type="ARBA" id="ARBA00048743"/>
    </source>
</evidence>
<dbReference type="EC" id="2.7.4.9" evidence="2 10"/>
<evidence type="ECO:0000256" key="3">
    <source>
        <dbReference type="ARBA" id="ARBA00017144"/>
    </source>
</evidence>
<dbReference type="SUPFAM" id="SSF52540">
    <property type="entry name" value="P-loop containing nucleoside triphosphate hydrolases"/>
    <property type="match status" value="1"/>
</dbReference>
<dbReference type="InterPro" id="IPR039430">
    <property type="entry name" value="Thymidylate_kin-like_dom"/>
</dbReference>
<dbReference type="InterPro" id="IPR027417">
    <property type="entry name" value="P-loop_NTPase"/>
</dbReference>
<accession>A0ABT9XIS7</accession>
<evidence type="ECO:0000256" key="1">
    <source>
        <dbReference type="ARBA" id="ARBA00009776"/>
    </source>
</evidence>
<dbReference type="Proteomes" id="UP001232973">
    <property type="component" value="Unassembled WGS sequence"/>
</dbReference>
<comment type="catalytic activity">
    <reaction evidence="9 10">
        <text>dTMP + ATP = dTDP + ADP</text>
        <dbReference type="Rhea" id="RHEA:13517"/>
        <dbReference type="ChEBI" id="CHEBI:30616"/>
        <dbReference type="ChEBI" id="CHEBI:58369"/>
        <dbReference type="ChEBI" id="CHEBI:63528"/>
        <dbReference type="ChEBI" id="CHEBI:456216"/>
        <dbReference type="EC" id="2.7.4.9"/>
    </reaction>
</comment>
<dbReference type="PANTHER" id="PTHR10344">
    <property type="entry name" value="THYMIDYLATE KINASE"/>
    <property type="match status" value="1"/>
</dbReference>
<proteinExistence type="inferred from homology"/>
<gene>
    <name evidence="10" type="primary">tmk</name>
    <name evidence="12" type="ORF">J2S03_002048</name>
</gene>
<dbReference type="InterPro" id="IPR018094">
    <property type="entry name" value="Thymidylate_kinase"/>
</dbReference>
<keyword evidence="13" id="KW-1185">Reference proteome</keyword>
<feature type="domain" description="Thymidylate kinase-like" evidence="11">
    <location>
        <begin position="5"/>
        <end position="197"/>
    </location>
</feature>
<dbReference type="EMBL" id="JAUSTP010000015">
    <property type="protein sequence ID" value="MDQ0190185.1"/>
    <property type="molecule type" value="Genomic_DNA"/>
</dbReference>
<evidence type="ECO:0000256" key="4">
    <source>
        <dbReference type="ARBA" id="ARBA00022679"/>
    </source>
</evidence>
<keyword evidence="4 10" id="KW-0808">Transferase</keyword>
<keyword evidence="6 10" id="KW-0547">Nucleotide-binding</keyword>
<evidence type="ECO:0000256" key="2">
    <source>
        <dbReference type="ARBA" id="ARBA00012980"/>
    </source>
</evidence>
<sequence length="208" mass="23170">MFITFEGIDGAGKSTQIRRLQRRLEASGLQVVCTREPGGTIIGDEVRRLLLDAGSKTMAHETEVLLYAASRAQLLHEVIRPALASGQVVLCDRYVDASIAYQGAGLGVGIDIVARINAFATRGLRPNCTFLFDLPVPESRQRVQKSRGEVRPDRIEQRDDAYFHCVRDAFLRIAENEPERVVVLDATQPPDVLEQEIWRQITKLTGIS</sequence>
<evidence type="ECO:0000256" key="8">
    <source>
        <dbReference type="ARBA" id="ARBA00022840"/>
    </source>
</evidence>
<comment type="similarity">
    <text evidence="1 10">Belongs to the thymidylate kinase family.</text>
</comment>
<reference evidence="12 13" key="1">
    <citation type="submission" date="2023-07" db="EMBL/GenBank/DDBJ databases">
        <title>Genomic Encyclopedia of Type Strains, Phase IV (KMG-IV): sequencing the most valuable type-strain genomes for metagenomic binning, comparative biology and taxonomic classification.</title>
        <authorList>
            <person name="Goeker M."/>
        </authorList>
    </citation>
    <scope>NUCLEOTIDE SEQUENCE [LARGE SCALE GENOMIC DNA]</scope>
    <source>
        <strain evidence="12 13">DSM 4006</strain>
    </source>
</reference>
<dbReference type="Gene3D" id="3.40.50.300">
    <property type="entry name" value="P-loop containing nucleotide triphosphate hydrolases"/>
    <property type="match status" value="1"/>
</dbReference>
<protein>
    <recommendedName>
        <fullName evidence="3 10">Thymidylate kinase</fullName>
        <ecNumber evidence="2 10">2.7.4.9</ecNumber>
    </recommendedName>
    <alternativeName>
        <fullName evidence="10">dTMP kinase</fullName>
    </alternativeName>
</protein>
<name>A0ABT9XIS7_9BACL</name>
<evidence type="ECO:0000256" key="7">
    <source>
        <dbReference type="ARBA" id="ARBA00022777"/>
    </source>
</evidence>
<evidence type="ECO:0000313" key="12">
    <source>
        <dbReference type="EMBL" id="MDQ0190185.1"/>
    </source>
</evidence>
<dbReference type="HAMAP" id="MF_00165">
    <property type="entry name" value="Thymidylate_kinase"/>
    <property type="match status" value="1"/>
</dbReference>
<comment type="function">
    <text evidence="10">Phosphorylation of dTMP to form dTDP in both de novo and salvage pathways of dTTP synthesis.</text>
</comment>
<keyword evidence="7 10" id="KW-0418">Kinase</keyword>
<evidence type="ECO:0000256" key="5">
    <source>
        <dbReference type="ARBA" id="ARBA00022727"/>
    </source>
</evidence>
<dbReference type="Pfam" id="PF02223">
    <property type="entry name" value="Thymidylate_kin"/>
    <property type="match status" value="1"/>
</dbReference>
<dbReference type="RefSeq" id="WP_407654082.1">
    <property type="nucleotide sequence ID" value="NZ_CP067097.1"/>
</dbReference>
<comment type="caution">
    <text evidence="12">The sequence shown here is derived from an EMBL/GenBank/DDBJ whole genome shotgun (WGS) entry which is preliminary data.</text>
</comment>
<evidence type="ECO:0000259" key="11">
    <source>
        <dbReference type="Pfam" id="PF02223"/>
    </source>
</evidence>
<dbReference type="NCBIfam" id="TIGR00041">
    <property type="entry name" value="DTMP_kinase"/>
    <property type="match status" value="1"/>
</dbReference>
<evidence type="ECO:0000313" key="13">
    <source>
        <dbReference type="Proteomes" id="UP001232973"/>
    </source>
</evidence>
<dbReference type="PANTHER" id="PTHR10344:SF4">
    <property type="entry name" value="UMP-CMP KINASE 2, MITOCHONDRIAL"/>
    <property type="match status" value="1"/>
</dbReference>
<feature type="binding site" evidence="10">
    <location>
        <begin position="7"/>
        <end position="14"/>
    </location>
    <ligand>
        <name>ATP</name>
        <dbReference type="ChEBI" id="CHEBI:30616"/>
    </ligand>
</feature>
<keyword evidence="5 10" id="KW-0545">Nucleotide biosynthesis</keyword>
<dbReference type="GO" id="GO:0004798">
    <property type="term" value="F:dTMP kinase activity"/>
    <property type="evidence" value="ECO:0007669"/>
    <property type="project" value="UniProtKB-EC"/>
</dbReference>
<dbReference type="CDD" id="cd01672">
    <property type="entry name" value="TMPK"/>
    <property type="match status" value="1"/>
</dbReference>
<evidence type="ECO:0000256" key="10">
    <source>
        <dbReference type="HAMAP-Rule" id="MF_00165"/>
    </source>
</evidence>
<keyword evidence="8 10" id="KW-0067">ATP-binding</keyword>
<evidence type="ECO:0000256" key="6">
    <source>
        <dbReference type="ARBA" id="ARBA00022741"/>
    </source>
</evidence>
<organism evidence="12 13">
    <name type="scientific">Alicyclobacillus cycloheptanicus</name>
    <dbReference type="NCBI Taxonomy" id="1457"/>
    <lineage>
        <taxon>Bacteria</taxon>
        <taxon>Bacillati</taxon>
        <taxon>Bacillota</taxon>
        <taxon>Bacilli</taxon>
        <taxon>Bacillales</taxon>
        <taxon>Alicyclobacillaceae</taxon>
        <taxon>Alicyclobacillus</taxon>
    </lineage>
</organism>